<feature type="transmembrane region" description="Helical" evidence="8">
    <location>
        <begin position="83"/>
        <end position="100"/>
    </location>
</feature>
<keyword evidence="8" id="KW-0375">Hydrogen ion transport</keyword>
<evidence type="ECO:0000256" key="6">
    <source>
        <dbReference type="ARBA" id="ARBA00023065"/>
    </source>
</evidence>
<dbReference type="STRING" id="244447.ENSCSEP00000025064"/>
<dbReference type="GO" id="GO:0005886">
    <property type="term" value="C:plasma membrane"/>
    <property type="evidence" value="ECO:0007669"/>
    <property type="project" value="TreeGrafter"/>
</dbReference>
<dbReference type="GO" id="GO:0016471">
    <property type="term" value="C:vacuolar proton-transporting V-type ATPase complex"/>
    <property type="evidence" value="ECO:0007669"/>
    <property type="project" value="TreeGrafter"/>
</dbReference>
<dbReference type="GO" id="GO:0046961">
    <property type="term" value="F:proton-transporting ATPase activity, rotational mechanism"/>
    <property type="evidence" value="ECO:0007669"/>
    <property type="project" value="InterPro"/>
</dbReference>
<feature type="transmembrane region" description="Helical" evidence="8">
    <location>
        <begin position="228"/>
        <end position="250"/>
    </location>
</feature>
<dbReference type="GO" id="GO:0051117">
    <property type="term" value="F:ATPase binding"/>
    <property type="evidence" value="ECO:0007669"/>
    <property type="project" value="TreeGrafter"/>
</dbReference>
<dbReference type="InParanoid" id="A0A3P8WED7"/>
<name>A0A3P8WED7_CYNSE</name>
<dbReference type="Pfam" id="PF01496">
    <property type="entry name" value="V_ATPase_I"/>
    <property type="match status" value="1"/>
</dbReference>
<feature type="transmembrane region" description="Helical" evidence="8">
    <location>
        <begin position="40"/>
        <end position="62"/>
    </location>
</feature>
<keyword evidence="4 8" id="KW-0812">Transmembrane</keyword>
<dbReference type="Ensembl" id="ENSCSET00000025395.1">
    <property type="protein sequence ID" value="ENSCSEP00000025064.1"/>
    <property type="gene ID" value="ENSCSEG00000015984.1"/>
</dbReference>
<keyword evidence="10" id="KW-1185">Reference proteome</keyword>
<evidence type="ECO:0000256" key="4">
    <source>
        <dbReference type="ARBA" id="ARBA00022692"/>
    </source>
</evidence>
<keyword evidence="6 8" id="KW-0406">Ion transport</keyword>
<keyword evidence="3 8" id="KW-0813">Transport</keyword>
<feature type="transmembrane region" description="Helical" evidence="8">
    <location>
        <begin position="163"/>
        <end position="188"/>
    </location>
</feature>
<evidence type="ECO:0000256" key="8">
    <source>
        <dbReference type="RuleBase" id="RU361189"/>
    </source>
</evidence>
<sequence length="420" mass="47748">ISTMDTPPTLIRTNKFTSGFQNIVDAYGVGTYREFNPAPFIIITFPFLFAVMFGDLGHGLIMKNRKLKNTRNEICNTFFEGRDIILMMGLFSIYTGLIYIDCFSKSFNIFGSGWNVEAMFTLWNLASNRLSFLNSYKMKMSVILGIIHMLRGHTQHFGKKYNLYLVFLPEILFLLLCLFGYLVFMIFYKWLVFSSKDSRHAPSILIHFINMFLMQSDTVPPLYQGQAFLVLVAVLSVPVLLLGKPLYLYWLQKGQNRNVQGMKTHDMEEGSSHSDLSTSGEHQAVRVYLCFVFFLQFNFADEFLHQAIHTIEYCLGCISNTASYLRLLALSLAHAQLSEVLWSMVMRVGLKMDTSLGILFLVPVFGLFAVLTVSILLVIEGLSAFLYALRLHCGMGITFCPFSFSLLPSSFEHDGLLGKD</sequence>
<comment type="function">
    <text evidence="8">Essential component of the vacuolar proton pump (V-ATPase), a multimeric enzyme that catalyzes the translocation of protons across the membranes. Required for assembly and activity of the V-ATPase.</text>
</comment>
<evidence type="ECO:0000256" key="2">
    <source>
        <dbReference type="ARBA" id="ARBA00009904"/>
    </source>
</evidence>
<organism evidence="9 10">
    <name type="scientific">Cynoglossus semilaevis</name>
    <name type="common">Tongue sole</name>
    <dbReference type="NCBI Taxonomy" id="244447"/>
    <lineage>
        <taxon>Eukaryota</taxon>
        <taxon>Metazoa</taxon>
        <taxon>Chordata</taxon>
        <taxon>Craniata</taxon>
        <taxon>Vertebrata</taxon>
        <taxon>Euteleostomi</taxon>
        <taxon>Actinopterygii</taxon>
        <taxon>Neopterygii</taxon>
        <taxon>Teleostei</taxon>
        <taxon>Neoteleostei</taxon>
        <taxon>Acanthomorphata</taxon>
        <taxon>Carangaria</taxon>
        <taxon>Pleuronectiformes</taxon>
        <taxon>Pleuronectoidei</taxon>
        <taxon>Cynoglossidae</taxon>
        <taxon>Cynoglossinae</taxon>
        <taxon>Cynoglossus</taxon>
    </lineage>
</organism>
<keyword evidence="7 8" id="KW-0472">Membrane</keyword>
<keyword evidence="5 8" id="KW-1133">Transmembrane helix</keyword>
<feature type="transmembrane region" description="Helical" evidence="8">
    <location>
        <begin position="106"/>
        <end position="126"/>
    </location>
</feature>
<evidence type="ECO:0000256" key="3">
    <source>
        <dbReference type="ARBA" id="ARBA00022448"/>
    </source>
</evidence>
<comment type="similarity">
    <text evidence="2 8">Belongs to the V-ATPase 116 kDa subunit family.</text>
</comment>
<protein>
    <recommendedName>
        <fullName evidence="8">V-type proton ATPase subunit a</fullName>
    </recommendedName>
</protein>
<comment type="subcellular location">
    <subcellularLocation>
        <location evidence="1">Membrane</location>
        <topology evidence="1">Multi-pass membrane protein</topology>
    </subcellularLocation>
</comment>
<evidence type="ECO:0000256" key="7">
    <source>
        <dbReference type="ARBA" id="ARBA00023136"/>
    </source>
</evidence>
<feature type="transmembrane region" description="Helical" evidence="8">
    <location>
        <begin position="356"/>
        <end position="379"/>
    </location>
</feature>
<evidence type="ECO:0000256" key="5">
    <source>
        <dbReference type="ARBA" id="ARBA00022989"/>
    </source>
</evidence>
<dbReference type="GO" id="GO:0007035">
    <property type="term" value="P:vacuolar acidification"/>
    <property type="evidence" value="ECO:0007669"/>
    <property type="project" value="TreeGrafter"/>
</dbReference>
<reference evidence="9" key="2">
    <citation type="submission" date="2025-08" db="UniProtKB">
        <authorList>
            <consortium name="Ensembl"/>
        </authorList>
    </citation>
    <scope>IDENTIFICATION</scope>
</reference>
<feature type="transmembrane region" description="Helical" evidence="8">
    <location>
        <begin position="385"/>
        <end position="407"/>
    </location>
</feature>
<evidence type="ECO:0000313" key="10">
    <source>
        <dbReference type="Proteomes" id="UP000265120"/>
    </source>
</evidence>
<dbReference type="PANTHER" id="PTHR11629">
    <property type="entry name" value="VACUOLAR PROTON ATPASES"/>
    <property type="match status" value="1"/>
</dbReference>
<dbReference type="Proteomes" id="UP000265120">
    <property type="component" value="Chromosome W"/>
</dbReference>
<dbReference type="InterPro" id="IPR002490">
    <property type="entry name" value="V-ATPase_116kDa_su"/>
</dbReference>
<reference evidence="9 10" key="1">
    <citation type="journal article" date="2014" name="Nat. Genet.">
        <title>Whole-genome sequence of a flatfish provides insights into ZW sex chromosome evolution and adaptation to a benthic lifestyle.</title>
        <authorList>
            <person name="Chen S."/>
            <person name="Zhang G."/>
            <person name="Shao C."/>
            <person name="Huang Q."/>
            <person name="Liu G."/>
            <person name="Zhang P."/>
            <person name="Song W."/>
            <person name="An N."/>
            <person name="Chalopin D."/>
            <person name="Volff J.N."/>
            <person name="Hong Y."/>
            <person name="Li Q."/>
            <person name="Sha Z."/>
            <person name="Zhou H."/>
            <person name="Xie M."/>
            <person name="Yu Q."/>
            <person name="Liu Y."/>
            <person name="Xiang H."/>
            <person name="Wang N."/>
            <person name="Wu K."/>
            <person name="Yang C."/>
            <person name="Zhou Q."/>
            <person name="Liao X."/>
            <person name="Yang L."/>
            <person name="Hu Q."/>
            <person name="Zhang J."/>
            <person name="Meng L."/>
            <person name="Jin L."/>
            <person name="Tian Y."/>
            <person name="Lian J."/>
            <person name="Yang J."/>
            <person name="Miao G."/>
            <person name="Liu S."/>
            <person name="Liang Z."/>
            <person name="Yan F."/>
            <person name="Li Y."/>
            <person name="Sun B."/>
            <person name="Zhang H."/>
            <person name="Zhang J."/>
            <person name="Zhu Y."/>
            <person name="Du M."/>
            <person name="Zhao Y."/>
            <person name="Schartl M."/>
            <person name="Tang Q."/>
            <person name="Wang J."/>
        </authorList>
    </citation>
    <scope>NUCLEOTIDE SEQUENCE</scope>
</reference>
<dbReference type="PANTHER" id="PTHR11629:SF22">
    <property type="entry name" value="V-TYPE PROTON ATPASE 116 KDA SUBUNIT A 2"/>
    <property type="match status" value="1"/>
</dbReference>
<accession>A0A3P8WED7</accession>
<reference evidence="9" key="3">
    <citation type="submission" date="2025-09" db="UniProtKB">
        <authorList>
            <consortium name="Ensembl"/>
        </authorList>
    </citation>
    <scope>IDENTIFICATION</scope>
</reference>
<dbReference type="GeneTree" id="ENSGT00950000182881"/>
<dbReference type="AlphaFoldDB" id="A0A3P8WED7"/>
<dbReference type="GO" id="GO:0033179">
    <property type="term" value="C:proton-transporting V-type ATPase, V0 domain"/>
    <property type="evidence" value="ECO:0007669"/>
    <property type="project" value="InterPro"/>
</dbReference>
<proteinExistence type="inferred from homology"/>
<evidence type="ECO:0000256" key="1">
    <source>
        <dbReference type="ARBA" id="ARBA00004141"/>
    </source>
</evidence>
<evidence type="ECO:0000313" key="9">
    <source>
        <dbReference type="Ensembl" id="ENSCSEP00000025064.1"/>
    </source>
</evidence>